<feature type="region of interest" description="Disordered" evidence="1">
    <location>
        <begin position="86"/>
        <end position="145"/>
    </location>
</feature>
<evidence type="ECO:0000256" key="2">
    <source>
        <dbReference type="SAM" id="SignalP"/>
    </source>
</evidence>
<proteinExistence type="predicted"/>
<accession>A0A367ERF6</accession>
<keyword evidence="2" id="KW-0732">Signal</keyword>
<dbReference type="AlphaFoldDB" id="A0A367ERF6"/>
<reference evidence="3 4" key="1">
    <citation type="submission" date="2018-06" db="EMBL/GenBank/DDBJ databases">
        <title>Sphaerisporangium craniellae sp. nov., isolated from a marine sponge in the South China Sea.</title>
        <authorList>
            <person name="Li L."/>
        </authorList>
    </citation>
    <scope>NUCLEOTIDE SEQUENCE [LARGE SCALE GENOMIC DNA]</scope>
    <source>
        <strain evidence="3 4">CCTCC AA 208026</strain>
    </source>
</reference>
<sequence>MICTSTSVVSGAAFSASFAATVANRAGVISQTSSVSPGSTMDACRLRLISTACWSVMSSMTSVYRMRGLSWSAGDAPIPSRIAWPARRTSSSDDPCTSSTPNCRSTNRMPGSTEGTARSARSITRSMARPGATSTMRACWPSYGG</sequence>
<feature type="chain" id="PRO_5039304413" description="Secreted protein" evidence="2">
    <location>
        <begin position="20"/>
        <end position="145"/>
    </location>
</feature>
<feature type="compositionally biased region" description="Polar residues" evidence="1">
    <location>
        <begin position="102"/>
        <end position="125"/>
    </location>
</feature>
<comment type="caution">
    <text evidence="3">The sequence shown here is derived from an EMBL/GenBank/DDBJ whole genome shotgun (WGS) entry which is preliminary data.</text>
</comment>
<evidence type="ECO:0000313" key="3">
    <source>
        <dbReference type="EMBL" id="RCG20175.1"/>
    </source>
</evidence>
<gene>
    <name evidence="3" type="ORF">DQ384_37325</name>
</gene>
<organism evidence="3 4">
    <name type="scientific">Sphaerisporangium album</name>
    <dbReference type="NCBI Taxonomy" id="509200"/>
    <lineage>
        <taxon>Bacteria</taxon>
        <taxon>Bacillati</taxon>
        <taxon>Actinomycetota</taxon>
        <taxon>Actinomycetes</taxon>
        <taxon>Streptosporangiales</taxon>
        <taxon>Streptosporangiaceae</taxon>
        <taxon>Sphaerisporangium</taxon>
    </lineage>
</organism>
<keyword evidence="4" id="KW-1185">Reference proteome</keyword>
<feature type="signal peptide" evidence="2">
    <location>
        <begin position="1"/>
        <end position="19"/>
    </location>
</feature>
<evidence type="ECO:0000313" key="4">
    <source>
        <dbReference type="Proteomes" id="UP000253094"/>
    </source>
</evidence>
<name>A0A367ERF6_9ACTN</name>
<evidence type="ECO:0008006" key="5">
    <source>
        <dbReference type="Google" id="ProtNLM"/>
    </source>
</evidence>
<dbReference type="Proteomes" id="UP000253094">
    <property type="component" value="Unassembled WGS sequence"/>
</dbReference>
<dbReference type="NCBIfam" id="TIGR01731">
    <property type="entry name" value="fil_hemag_20aa"/>
    <property type="match status" value="1"/>
</dbReference>
<evidence type="ECO:0000256" key="1">
    <source>
        <dbReference type="SAM" id="MobiDB-lite"/>
    </source>
</evidence>
<protein>
    <recommendedName>
        <fullName evidence="5">Secreted protein</fullName>
    </recommendedName>
</protein>
<feature type="compositionally biased region" description="Low complexity" evidence="1">
    <location>
        <begin position="92"/>
        <end position="101"/>
    </location>
</feature>
<dbReference type="InterPro" id="IPR010069">
    <property type="entry name" value="CdiA_FHA1_rpt"/>
</dbReference>
<dbReference type="EMBL" id="QOIL01000032">
    <property type="protein sequence ID" value="RCG20175.1"/>
    <property type="molecule type" value="Genomic_DNA"/>
</dbReference>